<accession>A0ABX8SAF0</accession>
<dbReference type="Gene3D" id="2.60.60.30">
    <property type="entry name" value="sav2460 like domains"/>
    <property type="match status" value="1"/>
</dbReference>
<evidence type="ECO:0000313" key="4">
    <source>
        <dbReference type="EMBL" id="QXQ14441.1"/>
    </source>
</evidence>
<organism evidence="4 5">
    <name type="scientific">Skermania pinensis</name>
    <dbReference type="NCBI Taxonomy" id="39122"/>
    <lineage>
        <taxon>Bacteria</taxon>
        <taxon>Bacillati</taxon>
        <taxon>Actinomycetota</taxon>
        <taxon>Actinomycetes</taxon>
        <taxon>Mycobacteriales</taxon>
        <taxon>Gordoniaceae</taxon>
        <taxon>Skermania</taxon>
    </lineage>
</organism>
<dbReference type="InterPro" id="IPR003325">
    <property type="entry name" value="TerD"/>
</dbReference>
<evidence type="ECO:0000256" key="1">
    <source>
        <dbReference type="ARBA" id="ARBA00008775"/>
    </source>
</evidence>
<dbReference type="PANTHER" id="PTHR32097:SF4">
    <property type="entry name" value="GENERAL STRESS PROTEIN 16U"/>
    <property type="match status" value="1"/>
</dbReference>
<gene>
    <name evidence="4" type="ORF">KV203_03215</name>
</gene>
<evidence type="ECO:0000256" key="2">
    <source>
        <dbReference type="SAM" id="MobiDB-lite"/>
    </source>
</evidence>
<dbReference type="Pfam" id="PF02342">
    <property type="entry name" value="TerD"/>
    <property type="match status" value="1"/>
</dbReference>
<evidence type="ECO:0000313" key="5">
    <source>
        <dbReference type="Proteomes" id="UP000887023"/>
    </source>
</evidence>
<name>A0ABX8SAF0_9ACTN</name>
<protein>
    <submittedName>
        <fullName evidence="4">TerD family protein</fullName>
    </submittedName>
</protein>
<comment type="similarity">
    <text evidence="1">Belongs to the CAPAB/TerDEXZ family.</text>
</comment>
<dbReference type="EMBL" id="CP079105">
    <property type="protein sequence ID" value="QXQ14441.1"/>
    <property type="molecule type" value="Genomic_DNA"/>
</dbReference>
<dbReference type="Proteomes" id="UP000887023">
    <property type="component" value="Chromosome"/>
</dbReference>
<dbReference type="InterPro" id="IPR051324">
    <property type="entry name" value="Stress/Tellurium_Resist"/>
</dbReference>
<keyword evidence="5" id="KW-1185">Reference proteome</keyword>
<dbReference type="CDD" id="cd06974">
    <property type="entry name" value="TerD_like"/>
    <property type="match status" value="1"/>
</dbReference>
<reference evidence="4" key="1">
    <citation type="submission" date="2021-07" db="EMBL/GenBank/DDBJ databases">
        <title>Candidatus Kaistella beijingensis sp. nov. isolated from a municipal wastewater treatment plant is involved in sludge foaming.</title>
        <authorList>
            <person name="Song Y."/>
            <person name="Liu S.-J."/>
        </authorList>
    </citation>
    <scope>NUCLEOTIDE SEQUENCE</scope>
    <source>
        <strain evidence="4">DSM 43998</strain>
    </source>
</reference>
<feature type="compositionally biased region" description="Low complexity" evidence="2">
    <location>
        <begin position="47"/>
        <end position="63"/>
    </location>
</feature>
<proteinExistence type="inferred from homology"/>
<feature type="domain" description="TerD" evidence="3">
    <location>
        <begin position="69"/>
        <end position="252"/>
    </location>
</feature>
<sequence length="257" mass="26924">MVVTRIPGAASLTYDVIRSEAFAIAECAEAIDTATPPPPTVISVPAAASPASARPAATVPPRRQSGGPSLTKGGNVSLNQQAPGLRSVAVGLGWDVRTTSGAEFDLDASAIATGADRRVLSDKYFVFFNNLRSPDGAIVHTGDNLTGDGDGDDEVIEVDLAAVSAEVTNIFFPVSIYDAEGRGQSFGQVQNAFIRVVDRATGAELTRYDLSEDASTETAMVFGELYRRGSEWKFRAVGQGYASGLAGIARDYGVDVD</sequence>
<dbReference type="PANTHER" id="PTHR32097">
    <property type="entry name" value="CAMP-BINDING PROTEIN 1-RELATED"/>
    <property type="match status" value="1"/>
</dbReference>
<feature type="region of interest" description="Disordered" evidence="2">
    <location>
        <begin position="47"/>
        <end position="75"/>
    </location>
</feature>
<evidence type="ECO:0000259" key="3">
    <source>
        <dbReference type="Pfam" id="PF02342"/>
    </source>
</evidence>
<feature type="compositionally biased region" description="Polar residues" evidence="2">
    <location>
        <begin position="66"/>
        <end position="75"/>
    </location>
</feature>